<dbReference type="PANTHER" id="PTHR33525">
    <property type="match status" value="1"/>
</dbReference>
<sequence length="423" mass="46757">MAIQVILNSAGSKLCVPGFFMARQPVLDRRQEALAFELVFYPVDSQAEAAGSDHLTAAVISHFAEMDMLKVIGELRGFVNIDEQVLMSEVFQHIPRTKFVFCLAGTVTATEAVLQRLGELAAQGFVFGVDEAMADAESLQKLIPLAEVIRFDLHKRTREELVQLTSQSHFANKKLLIDNVDTLAQFDACLALGFDYFQGFHFARPTIVPNRQLAPSQLAIIDIIALITSDADSVEIEERIKRDVSLGLNLLRLVNTAAVGTHRIDSLRQALMVLGRKQLASWLQVMLYAQAEENAPSVKPLLMLATARGKLLELIAQRHRPGNRGIADAAFTVGIMSLMDALFGLPMVEILKQIAVVEEVSDALLVHQGYYGDLLALIEAIERRDALALLPMLGKFHLDSGDLFLLQAEAYEWSNNVARAMHQ</sequence>
<dbReference type="Gene3D" id="3.20.20.450">
    <property type="entry name" value="EAL domain"/>
    <property type="match status" value="1"/>
</dbReference>
<dbReference type="InterPro" id="IPR014408">
    <property type="entry name" value="dGMP_Pdiesterase_EAL/HD-GYP"/>
</dbReference>
<gene>
    <name evidence="2" type="ORF">D3878_09225</name>
</gene>
<accession>A0A3A3GLA0</accession>
<dbReference type="OrthoDB" id="9804751at2"/>
<dbReference type="PIRSF" id="PIRSF003180">
    <property type="entry name" value="DiGMPpdiest_YuxH"/>
    <property type="match status" value="1"/>
</dbReference>
<comment type="caution">
    <text evidence="2">The sequence shown here is derived from an EMBL/GenBank/DDBJ whole genome shotgun (WGS) entry which is preliminary data.</text>
</comment>
<evidence type="ECO:0000259" key="1">
    <source>
        <dbReference type="PROSITE" id="PS51833"/>
    </source>
</evidence>
<dbReference type="Proteomes" id="UP000266327">
    <property type="component" value="Unassembled WGS sequence"/>
</dbReference>
<dbReference type="Pfam" id="PF00563">
    <property type="entry name" value="EAL"/>
    <property type="match status" value="1"/>
</dbReference>
<dbReference type="Gene3D" id="1.10.3210.10">
    <property type="entry name" value="Hypothetical protein af1432"/>
    <property type="match status" value="1"/>
</dbReference>
<evidence type="ECO:0000313" key="2">
    <source>
        <dbReference type="EMBL" id="RJG01740.1"/>
    </source>
</evidence>
<dbReference type="EMBL" id="QYUQ01000002">
    <property type="protein sequence ID" value="RJG01740.1"/>
    <property type="molecule type" value="Genomic_DNA"/>
</dbReference>
<dbReference type="InterPro" id="IPR035919">
    <property type="entry name" value="EAL_sf"/>
</dbReference>
<feature type="domain" description="HDOD" evidence="1">
    <location>
        <begin position="213"/>
        <end position="402"/>
    </location>
</feature>
<dbReference type="AlphaFoldDB" id="A0A3A3GLA0"/>
<dbReference type="PANTHER" id="PTHR33525:SF4">
    <property type="entry name" value="CYCLIC DI-GMP PHOSPHODIESTERASE CDGJ"/>
    <property type="match status" value="1"/>
</dbReference>
<dbReference type="PROSITE" id="PS51833">
    <property type="entry name" value="HDOD"/>
    <property type="match status" value="1"/>
</dbReference>
<evidence type="ECO:0000313" key="3">
    <source>
        <dbReference type="Proteomes" id="UP000266327"/>
    </source>
</evidence>
<dbReference type="Pfam" id="PF08668">
    <property type="entry name" value="HDOD"/>
    <property type="match status" value="1"/>
</dbReference>
<name>A0A3A3GLA0_9BURK</name>
<dbReference type="SUPFAM" id="SSF109604">
    <property type="entry name" value="HD-domain/PDEase-like"/>
    <property type="match status" value="1"/>
</dbReference>
<dbReference type="InterPro" id="IPR001633">
    <property type="entry name" value="EAL_dom"/>
</dbReference>
<protein>
    <submittedName>
        <fullName evidence="2">EAL domain-containing protein</fullName>
    </submittedName>
</protein>
<dbReference type="InterPro" id="IPR013976">
    <property type="entry name" value="HDOD"/>
</dbReference>
<dbReference type="SUPFAM" id="SSF141868">
    <property type="entry name" value="EAL domain-like"/>
    <property type="match status" value="1"/>
</dbReference>
<dbReference type="InterPro" id="IPR052340">
    <property type="entry name" value="RNase_Y/CdgJ"/>
</dbReference>
<proteinExistence type="predicted"/>
<keyword evidence="3" id="KW-1185">Reference proteome</keyword>
<reference evidence="3" key="1">
    <citation type="submission" date="2018-09" db="EMBL/GenBank/DDBJ databases">
        <authorList>
            <person name="Zhu H."/>
        </authorList>
    </citation>
    <scope>NUCLEOTIDE SEQUENCE [LARGE SCALE GENOMIC DNA]</scope>
    <source>
        <strain evidence="3">K1S02-23</strain>
    </source>
</reference>
<organism evidence="2 3">
    <name type="scientific">Noviherbaspirillum sedimenti</name>
    <dbReference type="NCBI Taxonomy" id="2320865"/>
    <lineage>
        <taxon>Bacteria</taxon>
        <taxon>Pseudomonadati</taxon>
        <taxon>Pseudomonadota</taxon>
        <taxon>Betaproteobacteria</taxon>
        <taxon>Burkholderiales</taxon>
        <taxon>Oxalobacteraceae</taxon>
        <taxon>Noviherbaspirillum</taxon>
    </lineage>
</organism>